<feature type="compositionally biased region" description="Polar residues" evidence="1">
    <location>
        <begin position="174"/>
        <end position="187"/>
    </location>
</feature>
<evidence type="ECO:0000256" key="1">
    <source>
        <dbReference type="SAM" id="MobiDB-lite"/>
    </source>
</evidence>
<feature type="compositionally biased region" description="Low complexity" evidence="1">
    <location>
        <begin position="161"/>
        <end position="173"/>
    </location>
</feature>
<dbReference type="InterPro" id="IPR003123">
    <property type="entry name" value="VPS9"/>
</dbReference>
<dbReference type="OrthoDB" id="300289at2759"/>
<comment type="caution">
    <text evidence="3">The sequence shown here is derived from an EMBL/GenBank/DDBJ whole genome shotgun (WGS) entry which is preliminary data.</text>
</comment>
<dbReference type="PANTHER" id="PTHR23101:SF25">
    <property type="entry name" value="GTPASE-ACTIVATING PROTEIN AND VPS9 DOMAIN-CONTAINING PROTEIN 1"/>
    <property type="match status" value="1"/>
</dbReference>
<dbReference type="EMBL" id="SPLM01000145">
    <property type="protein sequence ID" value="TMW56873.1"/>
    <property type="molecule type" value="Genomic_DNA"/>
</dbReference>
<dbReference type="PROSITE" id="PS51205">
    <property type="entry name" value="VPS9"/>
    <property type="match status" value="1"/>
</dbReference>
<dbReference type="Pfam" id="PF02204">
    <property type="entry name" value="VPS9"/>
    <property type="match status" value="1"/>
</dbReference>
<feature type="region of interest" description="Disordered" evidence="1">
    <location>
        <begin position="159"/>
        <end position="187"/>
    </location>
</feature>
<reference evidence="3" key="1">
    <citation type="submission" date="2019-03" db="EMBL/GenBank/DDBJ databases">
        <title>Long read genome sequence of the mycoparasitic Pythium oligandrum ATCC 38472 isolated from sugarbeet rhizosphere.</title>
        <authorList>
            <person name="Gaulin E."/>
        </authorList>
    </citation>
    <scope>NUCLEOTIDE SEQUENCE</scope>
    <source>
        <strain evidence="3">ATCC 38472_TT</strain>
    </source>
</reference>
<evidence type="ECO:0000259" key="2">
    <source>
        <dbReference type="PROSITE" id="PS51205"/>
    </source>
</evidence>
<dbReference type="PANTHER" id="PTHR23101">
    <property type="entry name" value="RAB GDP/GTP EXCHANGE FACTOR"/>
    <property type="match status" value="1"/>
</dbReference>
<dbReference type="AlphaFoldDB" id="A0A8K1C5X0"/>
<evidence type="ECO:0000313" key="4">
    <source>
        <dbReference type="Proteomes" id="UP000794436"/>
    </source>
</evidence>
<organism evidence="3 4">
    <name type="scientific">Pythium oligandrum</name>
    <name type="common">Mycoparasitic fungus</name>
    <dbReference type="NCBI Taxonomy" id="41045"/>
    <lineage>
        <taxon>Eukaryota</taxon>
        <taxon>Sar</taxon>
        <taxon>Stramenopiles</taxon>
        <taxon>Oomycota</taxon>
        <taxon>Peronosporomycetes</taxon>
        <taxon>Pythiales</taxon>
        <taxon>Pythiaceae</taxon>
        <taxon>Pythium</taxon>
    </lineage>
</organism>
<dbReference type="SUPFAM" id="SSF109993">
    <property type="entry name" value="VPS9 domain"/>
    <property type="match status" value="1"/>
</dbReference>
<proteinExistence type="predicted"/>
<protein>
    <recommendedName>
        <fullName evidence="2">VPS9 domain-containing protein</fullName>
    </recommendedName>
</protein>
<sequence length="526" mass="59007">MASASAGEMMPAMSIKTQQQIAMEETESDLLDGGRRRTSIPPSFAYGSDEGATPPGVEERRWRSFDWTSSMASAKTSISLGVLSLRIDHEHEEMRQCKARLRPRRRSALLHSVASFFSTAKKEQIHLRHMQMVADVAKRNRSLAILNDMRTMVLTMDDESVSSPTSSTLTSSTCGDQTPRGSHSESSIQRLLDGMANADQVLAEDSLHHILELQSHWLERLVEMHADKTNNVSKERGTSSSVALQQFLAEFVGPDGTRRVPCTLDIPTVALVRFEKLLTRYRVLKPQVKESLDQLCRDTMKSFVRPGHEVEDAAKIWQSREPRDVMQSLIRELFDSIIAEAWVAETYHWILRAFVEQMVFSRLAGACYRNVSEELDDKNTLWRSQVVKARALDLEGVGLPVEIPQEVMDRVDLFAKSVEAFNQIPHLVPSCVLGVFLGAIRVLYTEANELLGLECGCVSADVLLPLLVYVLSRCDLPHLHSQVFLMENYAIETSQEGSEAAYYLACLQAAIGYIMTEVEKKNDTEA</sequence>
<dbReference type="Gene3D" id="1.20.1050.80">
    <property type="entry name" value="VPS9 domain"/>
    <property type="match status" value="1"/>
</dbReference>
<dbReference type="SMART" id="SM00167">
    <property type="entry name" value="VPS9"/>
    <property type="match status" value="1"/>
</dbReference>
<dbReference type="GO" id="GO:0030139">
    <property type="term" value="C:endocytic vesicle"/>
    <property type="evidence" value="ECO:0007669"/>
    <property type="project" value="TreeGrafter"/>
</dbReference>
<dbReference type="GO" id="GO:0005829">
    <property type="term" value="C:cytosol"/>
    <property type="evidence" value="ECO:0007669"/>
    <property type="project" value="TreeGrafter"/>
</dbReference>
<keyword evidence="4" id="KW-1185">Reference proteome</keyword>
<feature type="region of interest" description="Disordered" evidence="1">
    <location>
        <begin position="27"/>
        <end position="58"/>
    </location>
</feature>
<dbReference type="InterPro" id="IPR045046">
    <property type="entry name" value="Vps9-like"/>
</dbReference>
<dbReference type="Proteomes" id="UP000794436">
    <property type="component" value="Unassembled WGS sequence"/>
</dbReference>
<dbReference type="GO" id="GO:0016192">
    <property type="term" value="P:vesicle-mediated transport"/>
    <property type="evidence" value="ECO:0007669"/>
    <property type="project" value="InterPro"/>
</dbReference>
<feature type="domain" description="VPS9" evidence="2">
    <location>
        <begin position="376"/>
        <end position="523"/>
    </location>
</feature>
<dbReference type="GO" id="GO:0005085">
    <property type="term" value="F:guanyl-nucleotide exchange factor activity"/>
    <property type="evidence" value="ECO:0007669"/>
    <property type="project" value="InterPro"/>
</dbReference>
<dbReference type="GO" id="GO:0031267">
    <property type="term" value="F:small GTPase binding"/>
    <property type="evidence" value="ECO:0007669"/>
    <property type="project" value="TreeGrafter"/>
</dbReference>
<gene>
    <name evidence="3" type="ORF">Poli38472_006883</name>
</gene>
<evidence type="ECO:0000313" key="3">
    <source>
        <dbReference type="EMBL" id="TMW56873.1"/>
    </source>
</evidence>
<dbReference type="InterPro" id="IPR037191">
    <property type="entry name" value="VPS9_dom_sf"/>
</dbReference>
<name>A0A8K1C5X0_PYTOL</name>
<accession>A0A8K1C5X0</accession>